<sequence length="195" mass="21520">MHTILISGYGRMGLARQAERVFKQMILAKVKPDAIAVDALAGAWFISGEYQRARQIVLRYWPGDGELPFREDTPLKKMIVELRKLRPISKVRSKRTQVSMEEDAYVTSIVQAIKAPDKTLPLASNIAAGEKKDNSGSSPRCYSSMATVGLQLDTTGWMKPKTSVGVRPGSTEFDGHGEQKPIARVHMMLSSSQNG</sequence>
<reference evidence="2 3" key="1">
    <citation type="journal article" date="2013" name="J. Biotechnol.">
        <title>Establishment and interpretation of the genome sequence of the phytopathogenic fungus Rhizoctonia solani AG1-IB isolate 7/3/14.</title>
        <authorList>
            <person name="Wibberg D.W."/>
            <person name="Jelonek L.J."/>
            <person name="Rupp O.R."/>
            <person name="Hennig M.H."/>
            <person name="Eikmeyer F.E."/>
            <person name="Goesmann A.G."/>
            <person name="Hartmann A.H."/>
            <person name="Borriss R.B."/>
            <person name="Grosch R.G."/>
            <person name="Puehler A.P."/>
            <person name="Schlueter A.S."/>
        </authorList>
    </citation>
    <scope>NUCLEOTIDE SEQUENCE [LARGE SCALE GENOMIC DNA]</scope>
    <source>
        <strain evidence="3">AG1-IB / isolate 7/3/14</strain>
    </source>
</reference>
<dbReference type="EMBL" id="CAOJ01007872">
    <property type="protein sequence ID" value="CCO31273.1"/>
    <property type="molecule type" value="Genomic_DNA"/>
</dbReference>
<proteinExistence type="predicted"/>
<dbReference type="PROSITE" id="PS51375">
    <property type="entry name" value="PPR"/>
    <property type="match status" value="1"/>
</dbReference>
<dbReference type="Proteomes" id="UP000012065">
    <property type="component" value="Unassembled WGS sequence"/>
</dbReference>
<dbReference type="HOGENOM" id="CLU_1397191_0_0_1"/>
<dbReference type="Gene3D" id="1.25.40.10">
    <property type="entry name" value="Tetratricopeptide repeat domain"/>
    <property type="match status" value="1"/>
</dbReference>
<evidence type="ECO:0008006" key="4">
    <source>
        <dbReference type="Google" id="ProtNLM"/>
    </source>
</evidence>
<name>M5BU62_THACB</name>
<feature type="repeat" description="PPR" evidence="1">
    <location>
        <begin position="1"/>
        <end position="32"/>
    </location>
</feature>
<protein>
    <recommendedName>
        <fullName evidence="4">PPR domain-containing protein</fullName>
    </recommendedName>
</protein>
<dbReference type="NCBIfam" id="TIGR00756">
    <property type="entry name" value="PPR"/>
    <property type="match status" value="1"/>
</dbReference>
<comment type="caution">
    <text evidence="2">The sequence shown here is derived from an EMBL/GenBank/DDBJ whole genome shotgun (WGS) entry which is preliminary data.</text>
</comment>
<accession>M5BU62</accession>
<dbReference type="InterPro" id="IPR011990">
    <property type="entry name" value="TPR-like_helical_dom_sf"/>
</dbReference>
<evidence type="ECO:0000313" key="3">
    <source>
        <dbReference type="Proteomes" id="UP000012065"/>
    </source>
</evidence>
<dbReference type="InterPro" id="IPR002885">
    <property type="entry name" value="PPR_rpt"/>
</dbReference>
<evidence type="ECO:0000256" key="1">
    <source>
        <dbReference type="PROSITE-ProRule" id="PRU00708"/>
    </source>
</evidence>
<dbReference type="AlphaFoldDB" id="M5BU62"/>
<evidence type="ECO:0000313" key="2">
    <source>
        <dbReference type="EMBL" id="CCO31273.1"/>
    </source>
</evidence>
<organism evidence="2 3">
    <name type="scientific">Thanatephorus cucumeris (strain AG1-IB / isolate 7/3/14)</name>
    <name type="common">Lettuce bottom rot fungus</name>
    <name type="synonym">Rhizoctonia solani</name>
    <dbReference type="NCBI Taxonomy" id="1108050"/>
    <lineage>
        <taxon>Eukaryota</taxon>
        <taxon>Fungi</taxon>
        <taxon>Dikarya</taxon>
        <taxon>Basidiomycota</taxon>
        <taxon>Agaricomycotina</taxon>
        <taxon>Agaricomycetes</taxon>
        <taxon>Cantharellales</taxon>
        <taxon>Ceratobasidiaceae</taxon>
        <taxon>Rhizoctonia</taxon>
        <taxon>Rhizoctonia solani AG-1</taxon>
    </lineage>
</organism>
<gene>
    <name evidence="2" type="ORF">BN14_05312</name>
</gene>